<gene>
    <name evidence="2" type="ORF">Ctaglu_39930</name>
</gene>
<protein>
    <recommendedName>
        <fullName evidence="4">ATPase</fullName>
    </recommendedName>
</protein>
<sequence length="533" mass="63776">MQTSNLSLYNPNSLTDQELVDRFVVRKKEFQRIFKDIKNSEMKYPEQHYIIEAQRGYGKTTLLKRIYFEIKRDKELKERLIPVIFPEEQYNIRKLFKLWEVAAQHLEMESSEFLGLYDEMDKYSELDDYEDICFKILEQKLKEKNKKLILLIDNISDILKKFKLKEQQKLREILLTSAEIRIIGASSEVLEFTFDYGKPFYDFFKPIRLKGLNAEETKEFLGKLGEIFDKKDINEVLESNKGKIEALRRLTGGVPRTMILLFDIFVDNSGNAFKELETLLDRVTPLYKHRMDNLSPVQQEIADVIALNWDAITTKEIADKIRMQSKEVSAQLNQLEKNGVITKIAINKKNYMYQITERFFNIWYLMRFGGKKEKHKVQWLVHFLETWCSREELEEKALMYMDTLKTKEVYENEFDVTYTLAESLLCNDLIEESLEKAHLFLQLANSTDEYNRIINEYFILLMAKKQYNSLFKLFNEIEFKLKDKFKPTYYALMYFMKNQNQEFEIEYKKVGEELEETVEEIIEEVKKIEEKYK</sequence>
<accession>A0A401US41</accession>
<dbReference type="OrthoDB" id="5196525at2"/>
<proteinExistence type="predicted"/>
<dbReference type="SUPFAM" id="SSF52540">
    <property type="entry name" value="P-loop containing nucleoside triphosphate hydrolases"/>
    <property type="match status" value="1"/>
</dbReference>
<dbReference type="SUPFAM" id="SSF46785">
    <property type="entry name" value="Winged helix' DNA-binding domain"/>
    <property type="match status" value="1"/>
</dbReference>
<dbReference type="EMBL" id="BHYK01000032">
    <property type="protein sequence ID" value="GCD12370.1"/>
    <property type="molecule type" value="Genomic_DNA"/>
</dbReference>
<dbReference type="Proteomes" id="UP000287872">
    <property type="component" value="Unassembled WGS sequence"/>
</dbReference>
<name>A0A401US41_9CLOT</name>
<evidence type="ECO:0000313" key="3">
    <source>
        <dbReference type="Proteomes" id="UP000287872"/>
    </source>
</evidence>
<dbReference type="PANTHER" id="PTHR34301">
    <property type="entry name" value="DNA-BINDING PROTEIN-RELATED"/>
    <property type="match status" value="1"/>
</dbReference>
<feature type="coiled-coil region" evidence="1">
    <location>
        <begin position="500"/>
        <end position="531"/>
    </location>
</feature>
<dbReference type="AlphaFoldDB" id="A0A401US41"/>
<dbReference type="Gene3D" id="3.40.50.300">
    <property type="entry name" value="P-loop containing nucleotide triphosphate hydrolases"/>
    <property type="match status" value="1"/>
</dbReference>
<comment type="caution">
    <text evidence="2">The sequence shown here is derived from an EMBL/GenBank/DDBJ whole genome shotgun (WGS) entry which is preliminary data.</text>
</comment>
<dbReference type="InterPro" id="IPR036388">
    <property type="entry name" value="WH-like_DNA-bd_sf"/>
</dbReference>
<evidence type="ECO:0000313" key="2">
    <source>
        <dbReference type="EMBL" id="GCD12370.1"/>
    </source>
</evidence>
<keyword evidence="3" id="KW-1185">Reference proteome</keyword>
<evidence type="ECO:0000256" key="1">
    <source>
        <dbReference type="SAM" id="Coils"/>
    </source>
</evidence>
<keyword evidence="1" id="KW-0175">Coiled coil</keyword>
<reference evidence="2 3" key="1">
    <citation type="submission" date="2018-11" db="EMBL/GenBank/DDBJ databases">
        <title>Genome sequencing and assembly of Clostridium tagluense strain A121.</title>
        <authorList>
            <person name="Murakami T."/>
            <person name="Segawa T."/>
            <person name="Shcherbakova V.A."/>
            <person name="Mori H."/>
            <person name="Yoshimura Y."/>
        </authorList>
    </citation>
    <scope>NUCLEOTIDE SEQUENCE [LARGE SCALE GENOMIC DNA]</scope>
    <source>
        <strain evidence="2 3">A121</strain>
    </source>
</reference>
<dbReference type="PANTHER" id="PTHR34301:SF8">
    <property type="entry name" value="ATPASE DOMAIN-CONTAINING PROTEIN"/>
    <property type="match status" value="1"/>
</dbReference>
<dbReference type="Gene3D" id="1.10.10.10">
    <property type="entry name" value="Winged helix-like DNA-binding domain superfamily/Winged helix DNA-binding domain"/>
    <property type="match status" value="1"/>
</dbReference>
<dbReference type="InterPro" id="IPR027417">
    <property type="entry name" value="P-loop_NTPase"/>
</dbReference>
<dbReference type="RefSeq" id="WP_125005016.1">
    <property type="nucleotide sequence ID" value="NZ_BHYK01000032.1"/>
</dbReference>
<organism evidence="2 3">
    <name type="scientific">Clostridium tagluense</name>
    <dbReference type="NCBI Taxonomy" id="360422"/>
    <lineage>
        <taxon>Bacteria</taxon>
        <taxon>Bacillati</taxon>
        <taxon>Bacillota</taxon>
        <taxon>Clostridia</taxon>
        <taxon>Eubacteriales</taxon>
        <taxon>Clostridiaceae</taxon>
        <taxon>Clostridium</taxon>
    </lineage>
</organism>
<evidence type="ECO:0008006" key="4">
    <source>
        <dbReference type="Google" id="ProtNLM"/>
    </source>
</evidence>
<dbReference type="InterPro" id="IPR036390">
    <property type="entry name" value="WH_DNA-bd_sf"/>
</dbReference>